<dbReference type="PIRSF" id="PIRSF006060">
    <property type="entry name" value="AA_transporter"/>
    <property type="match status" value="1"/>
</dbReference>
<evidence type="ECO:0000256" key="6">
    <source>
        <dbReference type="SAM" id="MobiDB-lite"/>
    </source>
</evidence>
<evidence type="ECO:0000256" key="2">
    <source>
        <dbReference type="ARBA" id="ARBA00022475"/>
    </source>
</evidence>
<dbReference type="InterPro" id="IPR050367">
    <property type="entry name" value="APC_superfamily"/>
</dbReference>
<evidence type="ECO:0000256" key="7">
    <source>
        <dbReference type="SAM" id="Phobius"/>
    </source>
</evidence>
<feature type="transmembrane region" description="Helical" evidence="7">
    <location>
        <begin position="71"/>
        <end position="93"/>
    </location>
</feature>
<feature type="transmembrane region" description="Helical" evidence="7">
    <location>
        <begin position="374"/>
        <end position="393"/>
    </location>
</feature>
<feature type="transmembrane region" description="Helical" evidence="7">
    <location>
        <begin position="171"/>
        <end position="195"/>
    </location>
</feature>
<keyword evidence="9" id="KW-1185">Reference proteome</keyword>
<feature type="transmembrane region" description="Helical" evidence="7">
    <location>
        <begin position="246"/>
        <end position="268"/>
    </location>
</feature>
<dbReference type="Pfam" id="PF13520">
    <property type="entry name" value="AA_permease_2"/>
    <property type="match status" value="1"/>
</dbReference>
<feature type="transmembrane region" description="Helical" evidence="7">
    <location>
        <begin position="114"/>
        <end position="134"/>
    </location>
</feature>
<proteinExistence type="predicted"/>
<keyword evidence="2" id="KW-1003">Cell membrane</keyword>
<gene>
    <name evidence="8" type="ORF">D0T12_03045</name>
</gene>
<dbReference type="AlphaFoldDB" id="A0A372GPZ7"/>
<dbReference type="PANTHER" id="PTHR42770">
    <property type="entry name" value="AMINO ACID TRANSPORTER-RELATED"/>
    <property type="match status" value="1"/>
</dbReference>
<keyword evidence="3 7" id="KW-0812">Transmembrane</keyword>
<feature type="transmembrane region" description="Helical" evidence="7">
    <location>
        <begin position="140"/>
        <end position="164"/>
    </location>
</feature>
<evidence type="ECO:0000256" key="3">
    <source>
        <dbReference type="ARBA" id="ARBA00022692"/>
    </source>
</evidence>
<feature type="transmembrane region" description="Helical" evidence="7">
    <location>
        <begin position="405"/>
        <end position="437"/>
    </location>
</feature>
<comment type="subcellular location">
    <subcellularLocation>
        <location evidence="1">Cell membrane</location>
        <topology evidence="1">Multi-pass membrane protein</topology>
    </subcellularLocation>
</comment>
<evidence type="ECO:0000313" key="9">
    <source>
        <dbReference type="Proteomes" id="UP000262882"/>
    </source>
</evidence>
<keyword evidence="4 7" id="KW-1133">Transmembrane helix</keyword>
<dbReference type="Proteomes" id="UP000262882">
    <property type="component" value="Unassembled WGS sequence"/>
</dbReference>
<evidence type="ECO:0000256" key="1">
    <source>
        <dbReference type="ARBA" id="ARBA00004651"/>
    </source>
</evidence>
<feature type="transmembrane region" description="Helical" evidence="7">
    <location>
        <begin position="345"/>
        <end position="362"/>
    </location>
</feature>
<protein>
    <submittedName>
        <fullName evidence="8">APC family permease</fullName>
    </submittedName>
</protein>
<comment type="caution">
    <text evidence="8">The sequence shown here is derived from an EMBL/GenBank/DDBJ whole genome shotgun (WGS) entry which is preliminary data.</text>
</comment>
<reference evidence="8 9" key="1">
    <citation type="submission" date="2018-08" db="EMBL/GenBank/DDBJ databases">
        <title>Actinomadura spongicola sp. nov., isolated from marine sponge Leucetta chagosensis.</title>
        <authorList>
            <person name="Li L."/>
            <person name="Lin H.W."/>
        </authorList>
    </citation>
    <scope>NUCLEOTIDE SEQUENCE [LARGE SCALE GENOMIC DNA]</scope>
    <source>
        <strain evidence="8 9">LHW52907</strain>
    </source>
</reference>
<evidence type="ECO:0000256" key="5">
    <source>
        <dbReference type="ARBA" id="ARBA00023136"/>
    </source>
</evidence>
<feature type="region of interest" description="Disordered" evidence="6">
    <location>
        <begin position="1"/>
        <end position="28"/>
    </location>
</feature>
<dbReference type="Gene3D" id="1.20.1740.10">
    <property type="entry name" value="Amino acid/polyamine transporter I"/>
    <property type="match status" value="1"/>
</dbReference>
<name>A0A372GPZ7_9ACTN</name>
<dbReference type="GO" id="GO:0005886">
    <property type="term" value="C:plasma membrane"/>
    <property type="evidence" value="ECO:0007669"/>
    <property type="project" value="UniProtKB-SubCell"/>
</dbReference>
<evidence type="ECO:0000313" key="8">
    <source>
        <dbReference type="EMBL" id="RFS87232.1"/>
    </source>
</evidence>
<sequence length="453" mass="46524">MTVNTQENGPAVDKTTIEPTPGERETGDAPVELRKTLTITRGIAVSISMIVGSGLLVLPGLAYASVGPSAVFAWGAAALVVLPLLLVFARLGARFPNAGGVIGFARAAFGRTGAAATAYLLLGATAFGGAAMAITGGNYVAVLIGVPDASIPAAFGFLVVVAVLNAMGSHLAGGLQTAVTALLVLLIAVVASVPFLTPGFEPPGTVAAPPSWLDLVPVVGLVFFAFTGWELVASTTEEYHRPKRDLPIVVGTAFVVIVVLYLGIATAVQMSLDRSDPMVKRAPVAAVLENALGSAAGSAAAALGTLIVFATLMGGTWATSRIVFATAREGLLPARLTRLNAKNGAPTGAIVVSVLMFGSVVAGRATDLFSLDEVFQLSAVNFIIGYVMSTLAYGRLFRHWRSLLLAVLAAAPTVWMLTGFGWILLFPAALLVVGFAVHRTTRPPLAPLVEGAS</sequence>
<keyword evidence="5 7" id="KW-0472">Membrane</keyword>
<organism evidence="8 9">
    <name type="scientific">Actinomadura spongiicola</name>
    <dbReference type="NCBI Taxonomy" id="2303421"/>
    <lineage>
        <taxon>Bacteria</taxon>
        <taxon>Bacillati</taxon>
        <taxon>Actinomycetota</taxon>
        <taxon>Actinomycetes</taxon>
        <taxon>Streptosporangiales</taxon>
        <taxon>Thermomonosporaceae</taxon>
        <taxon>Actinomadura</taxon>
    </lineage>
</organism>
<accession>A0A372GPZ7</accession>
<feature type="transmembrane region" description="Helical" evidence="7">
    <location>
        <begin position="215"/>
        <end position="234"/>
    </location>
</feature>
<feature type="transmembrane region" description="Helical" evidence="7">
    <location>
        <begin position="43"/>
        <end position="65"/>
    </location>
</feature>
<dbReference type="PANTHER" id="PTHR42770:SF13">
    <property type="entry name" value="L-METHIONINE_BRANCHED-CHAIN AMINO ACID EXPORTER YJEH"/>
    <property type="match status" value="1"/>
</dbReference>
<dbReference type="InterPro" id="IPR002293">
    <property type="entry name" value="AA/rel_permease1"/>
</dbReference>
<dbReference type="GO" id="GO:0022857">
    <property type="term" value="F:transmembrane transporter activity"/>
    <property type="evidence" value="ECO:0007669"/>
    <property type="project" value="InterPro"/>
</dbReference>
<dbReference type="EMBL" id="QVNQ01000001">
    <property type="protein sequence ID" value="RFS87232.1"/>
    <property type="molecule type" value="Genomic_DNA"/>
</dbReference>
<evidence type="ECO:0000256" key="4">
    <source>
        <dbReference type="ARBA" id="ARBA00022989"/>
    </source>
</evidence>
<feature type="transmembrane region" description="Helical" evidence="7">
    <location>
        <begin position="299"/>
        <end position="324"/>
    </location>
</feature>